<feature type="domain" description="Thiamine pyrophosphate enzyme central" evidence="10">
    <location>
        <begin position="2"/>
        <end position="100"/>
    </location>
</feature>
<dbReference type="EMBL" id="HBII01036466">
    <property type="protein sequence ID" value="CAE0356517.1"/>
    <property type="molecule type" value="Transcribed_RNA"/>
</dbReference>
<dbReference type="GO" id="GO:0030976">
    <property type="term" value="F:thiamine pyrophosphate binding"/>
    <property type="evidence" value="ECO:0007669"/>
    <property type="project" value="InterPro"/>
</dbReference>
<comment type="cofactor">
    <cofactor evidence="1">
        <name>thiamine diphosphate</name>
        <dbReference type="ChEBI" id="CHEBI:58937"/>
    </cofactor>
</comment>
<evidence type="ECO:0000256" key="6">
    <source>
        <dbReference type="ARBA" id="ARBA00023239"/>
    </source>
</evidence>
<gene>
    <name evidence="12" type="ORF">EHAR0213_LOCUS15434</name>
</gene>
<dbReference type="PANTHER" id="PTHR43710">
    <property type="entry name" value="2-HYDROXYACYL-COA LYASE"/>
    <property type="match status" value="1"/>
</dbReference>
<evidence type="ECO:0000256" key="9">
    <source>
        <dbReference type="ARBA" id="ARBA00044518"/>
    </source>
</evidence>
<dbReference type="SUPFAM" id="SSF52467">
    <property type="entry name" value="DHS-like NAD/FAD-binding domain"/>
    <property type="match status" value="1"/>
</dbReference>
<dbReference type="GO" id="GO:0106359">
    <property type="term" value="F:2-hydroxyacyl-CoA lyase activity"/>
    <property type="evidence" value="ECO:0007669"/>
    <property type="project" value="UniProtKB-EC"/>
</dbReference>
<dbReference type="Pfam" id="PF02775">
    <property type="entry name" value="TPP_enzyme_C"/>
    <property type="match status" value="1"/>
</dbReference>
<dbReference type="InterPro" id="IPR011766">
    <property type="entry name" value="TPP_enzyme_TPP-bd"/>
</dbReference>
<reference evidence="12" key="1">
    <citation type="submission" date="2021-01" db="EMBL/GenBank/DDBJ databases">
        <authorList>
            <person name="Corre E."/>
            <person name="Pelletier E."/>
            <person name="Niang G."/>
            <person name="Scheremetjew M."/>
            <person name="Finn R."/>
            <person name="Kale V."/>
            <person name="Holt S."/>
            <person name="Cochrane G."/>
            <person name="Meng A."/>
            <person name="Brown T."/>
            <person name="Cohen L."/>
        </authorList>
    </citation>
    <scope>NUCLEOTIDE SEQUENCE</scope>
    <source>
        <strain evidence="12">FSP1.4</strain>
    </source>
</reference>
<evidence type="ECO:0000313" key="12">
    <source>
        <dbReference type="EMBL" id="CAE0356517.1"/>
    </source>
</evidence>
<dbReference type="SUPFAM" id="SSF52518">
    <property type="entry name" value="Thiamin diphosphate-binding fold (THDP-binding)"/>
    <property type="match status" value="1"/>
</dbReference>
<keyword evidence="6" id="KW-0456">Lyase</keyword>
<dbReference type="GO" id="GO:0001561">
    <property type="term" value="P:fatty acid alpha-oxidation"/>
    <property type="evidence" value="ECO:0007669"/>
    <property type="project" value="TreeGrafter"/>
</dbReference>
<comment type="similarity">
    <text evidence="2">Belongs to the TPP enzyme family.</text>
</comment>
<dbReference type="PANTHER" id="PTHR43710:SF2">
    <property type="entry name" value="2-HYDROXYACYL-COA LYASE 1"/>
    <property type="match status" value="1"/>
</dbReference>
<evidence type="ECO:0000256" key="1">
    <source>
        <dbReference type="ARBA" id="ARBA00001964"/>
    </source>
</evidence>
<dbReference type="PROSITE" id="PS00187">
    <property type="entry name" value="TPP_ENZYMES"/>
    <property type="match status" value="1"/>
</dbReference>
<comment type="catalytic activity">
    <reaction evidence="7">
        <text>a 2-hydroxy-3-methyl fatty acyl-CoA = a 2-methyl-branched fatty aldehyde + formyl-CoA</text>
        <dbReference type="Rhea" id="RHEA:25375"/>
        <dbReference type="ChEBI" id="CHEBI:49188"/>
        <dbReference type="ChEBI" id="CHEBI:57376"/>
        <dbReference type="ChEBI" id="CHEBI:58783"/>
        <dbReference type="EC" id="4.1.2.63"/>
    </reaction>
    <physiologicalReaction direction="left-to-right" evidence="7">
        <dbReference type="Rhea" id="RHEA:25376"/>
    </physiologicalReaction>
</comment>
<dbReference type="InterPro" id="IPR045025">
    <property type="entry name" value="HACL1-like"/>
</dbReference>
<dbReference type="Gene3D" id="3.40.50.1220">
    <property type="entry name" value="TPP-binding domain"/>
    <property type="match status" value="1"/>
</dbReference>
<dbReference type="AlphaFoldDB" id="A0A7S3NBC2"/>
<comment type="catalytic activity">
    <reaction evidence="8">
        <text>an (R)-2-hydroxy-long-chain-fatty acyl-CoA = a long-chain fatty aldehyde + formyl-CoA</text>
        <dbReference type="Rhea" id="RHEA:67444"/>
        <dbReference type="ChEBI" id="CHEBI:17176"/>
        <dbReference type="ChEBI" id="CHEBI:57376"/>
        <dbReference type="ChEBI" id="CHEBI:170012"/>
        <dbReference type="EC" id="4.1.2.63"/>
    </reaction>
    <physiologicalReaction direction="left-to-right" evidence="8">
        <dbReference type="Rhea" id="RHEA:67445"/>
    </physiologicalReaction>
</comment>
<evidence type="ECO:0000256" key="7">
    <source>
        <dbReference type="ARBA" id="ARBA00044451"/>
    </source>
</evidence>
<keyword evidence="5" id="KW-0786">Thiamine pyrophosphate</keyword>
<accession>A0A7S3NBC2</accession>
<dbReference type="CDD" id="cd02004">
    <property type="entry name" value="TPP_BZL_OCoD_HPCL"/>
    <property type="match status" value="1"/>
</dbReference>
<dbReference type="InterPro" id="IPR029035">
    <property type="entry name" value="DHS-like_NAD/FAD-binding_dom"/>
</dbReference>
<dbReference type="GO" id="GO:0005777">
    <property type="term" value="C:peroxisome"/>
    <property type="evidence" value="ECO:0007669"/>
    <property type="project" value="TreeGrafter"/>
</dbReference>
<evidence type="ECO:0000256" key="3">
    <source>
        <dbReference type="ARBA" id="ARBA00022723"/>
    </source>
</evidence>
<keyword evidence="4" id="KW-0460">Magnesium</keyword>
<organism evidence="12">
    <name type="scientific">Euplotes harpa</name>
    <dbReference type="NCBI Taxonomy" id="151035"/>
    <lineage>
        <taxon>Eukaryota</taxon>
        <taxon>Sar</taxon>
        <taxon>Alveolata</taxon>
        <taxon>Ciliophora</taxon>
        <taxon>Intramacronucleata</taxon>
        <taxon>Spirotrichea</taxon>
        <taxon>Hypotrichia</taxon>
        <taxon>Euplotida</taxon>
        <taxon>Euplotidae</taxon>
        <taxon>Euplotes</taxon>
    </lineage>
</organism>
<protein>
    <recommendedName>
        <fullName evidence="9">2-hydroxyacyl-CoA lyase</fullName>
        <ecNumber evidence="9">4.1.2.63</ecNumber>
    </recommendedName>
</protein>
<dbReference type="EC" id="4.1.2.63" evidence="9"/>
<dbReference type="InterPro" id="IPR012000">
    <property type="entry name" value="Thiamin_PyroP_enz_cen_dom"/>
</dbReference>
<evidence type="ECO:0000256" key="4">
    <source>
        <dbReference type="ARBA" id="ARBA00022842"/>
    </source>
</evidence>
<proteinExistence type="inferred from homology"/>
<feature type="domain" description="Thiamine pyrophosphate enzyme TPP-binding" evidence="11">
    <location>
        <begin position="166"/>
        <end position="314"/>
    </location>
</feature>
<sequence length="342" mass="38138">MKAFIEETKLPFLLTPMAKGTLPDDHPQCVGSARSLALKDADVIVLASARLNWILHFGLPPRFRKGVKIIQIENDPKEFHQNVKSEVILYGDCKNILAQLNEKNKSVKYAYDSGTEWWGKLNKKVSDNKKVSEEMYNDKTLPMSYYNSIYAVQKTLPKDCFIVSEGSNTMDIGRTILDNYLPKHRLDAGTFGTMGVGLAFAIAAQAVYPKKRVVLVIGDSAFGFSGMELETMTRYHLPITIVIINNNGIFTGIEQIEKDDSPLSIPITGLNPESKYEMMAEAFGGVGHSAKTPEEVESAMKLSLADDKLHLINVAIDPYGSKKPQEFAWLTKEEDKKPKAKM</sequence>
<evidence type="ECO:0000256" key="5">
    <source>
        <dbReference type="ARBA" id="ARBA00023052"/>
    </source>
</evidence>
<keyword evidence="3" id="KW-0479">Metal-binding</keyword>
<evidence type="ECO:0000256" key="2">
    <source>
        <dbReference type="ARBA" id="ARBA00007812"/>
    </source>
</evidence>
<evidence type="ECO:0000259" key="11">
    <source>
        <dbReference type="Pfam" id="PF02775"/>
    </source>
</evidence>
<dbReference type="Pfam" id="PF00205">
    <property type="entry name" value="TPP_enzyme_M"/>
    <property type="match status" value="1"/>
</dbReference>
<evidence type="ECO:0000259" key="10">
    <source>
        <dbReference type="Pfam" id="PF00205"/>
    </source>
</evidence>
<dbReference type="GO" id="GO:0000287">
    <property type="term" value="F:magnesium ion binding"/>
    <property type="evidence" value="ECO:0007669"/>
    <property type="project" value="InterPro"/>
</dbReference>
<evidence type="ECO:0000256" key="8">
    <source>
        <dbReference type="ARBA" id="ARBA00044454"/>
    </source>
</evidence>
<dbReference type="Gene3D" id="3.40.50.970">
    <property type="match status" value="1"/>
</dbReference>
<name>A0A7S3NBC2_9SPIT</name>
<dbReference type="InterPro" id="IPR029061">
    <property type="entry name" value="THDP-binding"/>
</dbReference>
<dbReference type="InterPro" id="IPR000399">
    <property type="entry name" value="TPP-bd_CS"/>
</dbReference>